<evidence type="ECO:0000313" key="4">
    <source>
        <dbReference type="WBParaSite" id="GPUH_0002124501-mRNA-1"/>
    </source>
</evidence>
<evidence type="ECO:0000313" key="2">
    <source>
        <dbReference type="EMBL" id="VDN37791.1"/>
    </source>
</evidence>
<dbReference type="InterPro" id="IPR009029">
    <property type="entry name" value="HMG_CoA_Rdtase_sub-bd_dom_sf"/>
</dbReference>
<dbReference type="InterPro" id="IPR002202">
    <property type="entry name" value="HMG_CoA_Rdtase"/>
</dbReference>
<organism evidence="4">
    <name type="scientific">Gongylonema pulchrum</name>
    <dbReference type="NCBI Taxonomy" id="637853"/>
    <lineage>
        <taxon>Eukaryota</taxon>
        <taxon>Metazoa</taxon>
        <taxon>Ecdysozoa</taxon>
        <taxon>Nematoda</taxon>
        <taxon>Chromadorea</taxon>
        <taxon>Rhabditida</taxon>
        <taxon>Spirurina</taxon>
        <taxon>Spiruromorpha</taxon>
        <taxon>Spiruroidea</taxon>
        <taxon>Gongylonematidae</taxon>
        <taxon>Gongylonema</taxon>
    </lineage>
</organism>
<proteinExistence type="predicted"/>
<dbReference type="AlphaFoldDB" id="A0A183EJS9"/>
<dbReference type="OrthoDB" id="5843409at2759"/>
<dbReference type="Proteomes" id="UP000271098">
    <property type="component" value="Unassembled WGS sequence"/>
</dbReference>
<reference evidence="2 3" key="2">
    <citation type="submission" date="2018-11" db="EMBL/GenBank/DDBJ databases">
        <authorList>
            <consortium name="Pathogen Informatics"/>
        </authorList>
    </citation>
    <scope>NUCLEOTIDE SEQUENCE [LARGE SCALE GENOMIC DNA]</scope>
</reference>
<dbReference type="SUPFAM" id="SSF56542">
    <property type="entry name" value="Substrate-binding domain of HMG-CoA reductase"/>
    <property type="match status" value="1"/>
</dbReference>
<protein>
    <submittedName>
        <fullName evidence="4">Hydroxymethylglutaryl-CoA reductase (NADPH)</fullName>
    </submittedName>
</protein>
<evidence type="ECO:0000256" key="1">
    <source>
        <dbReference type="ARBA" id="ARBA00005084"/>
    </source>
</evidence>
<dbReference type="InterPro" id="IPR023074">
    <property type="entry name" value="HMG_CoA_Rdtase_cat_sf"/>
</dbReference>
<dbReference type="GO" id="GO:0004420">
    <property type="term" value="F:hydroxymethylglutaryl-CoA reductase (NADPH) activity"/>
    <property type="evidence" value="ECO:0007669"/>
    <property type="project" value="InterPro"/>
</dbReference>
<dbReference type="GO" id="GO:0008299">
    <property type="term" value="P:isoprenoid biosynthetic process"/>
    <property type="evidence" value="ECO:0007669"/>
    <property type="project" value="TreeGrafter"/>
</dbReference>
<evidence type="ECO:0000313" key="3">
    <source>
        <dbReference type="Proteomes" id="UP000271098"/>
    </source>
</evidence>
<dbReference type="Pfam" id="PF00368">
    <property type="entry name" value="HMG-CoA_red"/>
    <property type="match status" value="1"/>
</dbReference>
<name>A0A183EJS9_9BILA</name>
<keyword evidence="3" id="KW-1185">Reference proteome</keyword>
<dbReference type="PROSITE" id="PS50065">
    <property type="entry name" value="HMG_COA_REDUCTASE_4"/>
    <property type="match status" value="1"/>
</dbReference>
<dbReference type="WBParaSite" id="GPUH_0002124501-mRNA-1">
    <property type="protein sequence ID" value="GPUH_0002124501-mRNA-1"/>
    <property type="gene ID" value="GPUH_0002124501"/>
</dbReference>
<dbReference type="GO" id="GO:0005778">
    <property type="term" value="C:peroxisomal membrane"/>
    <property type="evidence" value="ECO:0007669"/>
    <property type="project" value="TreeGrafter"/>
</dbReference>
<dbReference type="Gene3D" id="3.90.770.10">
    <property type="entry name" value="3-hydroxy-3-methylglutaryl-coenzyme A Reductase, Chain A, domain 2"/>
    <property type="match status" value="1"/>
</dbReference>
<dbReference type="PRINTS" id="PR00071">
    <property type="entry name" value="HMGCOARDTASE"/>
</dbReference>
<dbReference type="GO" id="GO:0005789">
    <property type="term" value="C:endoplasmic reticulum membrane"/>
    <property type="evidence" value="ECO:0007669"/>
    <property type="project" value="TreeGrafter"/>
</dbReference>
<dbReference type="EMBL" id="UYRT01092095">
    <property type="protein sequence ID" value="VDN37791.1"/>
    <property type="molecule type" value="Genomic_DNA"/>
</dbReference>
<comment type="pathway">
    <text evidence="1">Metabolic intermediate biosynthesis; (R)-mevalonate biosynthesis; (R)-mevalonate from acetyl-CoA: step 3/3.</text>
</comment>
<dbReference type="GO" id="GO:0016126">
    <property type="term" value="P:sterol biosynthetic process"/>
    <property type="evidence" value="ECO:0007669"/>
    <property type="project" value="TreeGrafter"/>
</dbReference>
<dbReference type="PANTHER" id="PTHR10572:SF24">
    <property type="entry name" value="3-HYDROXY-3-METHYLGLUTARYL-COENZYME A REDUCTASE"/>
    <property type="match status" value="1"/>
</dbReference>
<accession>A0A183EJS9</accession>
<dbReference type="PANTHER" id="PTHR10572">
    <property type="entry name" value="3-HYDROXY-3-METHYLGLUTARYL-COENZYME A REDUCTASE"/>
    <property type="match status" value="1"/>
</dbReference>
<sequence length="187" mass="20464">MVEFGKDLKIDAAWLADRINSTVVDADGHWKTALLNDILAKAAKPCVPEESTKKTVFTNNLRTTMIYSALLQLMNIGHLKQRDLENRLGGDFLRAVNGSCCENVVGYVPIPTGVAGPLLVNNRKYFVPLATTEGALVASTNRGCRALFVSFLFTLTLRTAFSNLLIGDGDLLERLFNPFDSAVVRST</sequence>
<gene>
    <name evidence="2" type="ORF">GPUH_LOCUS21221</name>
</gene>
<dbReference type="GO" id="GO:0015936">
    <property type="term" value="P:coenzyme A metabolic process"/>
    <property type="evidence" value="ECO:0007669"/>
    <property type="project" value="InterPro"/>
</dbReference>
<reference evidence="4" key="1">
    <citation type="submission" date="2016-06" db="UniProtKB">
        <authorList>
            <consortium name="WormBaseParasite"/>
        </authorList>
    </citation>
    <scope>IDENTIFICATION</scope>
</reference>